<accession>A0A1D2MA02</accession>
<dbReference type="Proteomes" id="UP000094527">
    <property type="component" value="Unassembled WGS sequence"/>
</dbReference>
<gene>
    <name evidence="1" type="ORF">Ocin01_16867</name>
</gene>
<dbReference type="AlphaFoldDB" id="A0A1D2MA02"/>
<reference evidence="1 2" key="1">
    <citation type="journal article" date="2016" name="Genome Biol. Evol.">
        <title>Gene Family Evolution Reflects Adaptation to Soil Environmental Stressors in the Genome of the Collembolan Orchesella cincta.</title>
        <authorList>
            <person name="Faddeeva-Vakhrusheva A."/>
            <person name="Derks M.F."/>
            <person name="Anvar S.Y."/>
            <person name="Agamennone V."/>
            <person name="Suring W."/>
            <person name="Smit S."/>
            <person name="van Straalen N.M."/>
            <person name="Roelofs D."/>
        </authorList>
    </citation>
    <scope>NUCLEOTIDE SEQUENCE [LARGE SCALE GENOMIC DNA]</scope>
    <source>
        <tissue evidence="1">Mixed pool</tissue>
    </source>
</reference>
<name>A0A1D2MA02_ORCCI</name>
<feature type="non-terminal residue" evidence="1">
    <location>
        <position position="147"/>
    </location>
</feature>
<dbReference type="EMBL" id="LJIJ01002345">
    <property type="protein sequence ID" value="ODM89815.1"/>
    <property type="molecule type" value="Genomic_DNA"/>
</dbReference>
<comment type="caution">
    <text evidence="1">The sequence shown here is derived from an EMBL/GenBank/DDBJ whole genome shotgun (WGS) entry which is preliminary data.</text>
</comment>
<proteinExistence type="predicted"/>
<sequence>MLQKLSYFEPGTILRLDRFVIEPLPNLFQELNKTGIVWHRKRRQSEVFMEDEPQTIYTTFVNKDSLSERENDDENLYYKVECFPLSSILWAMNITSVDFLYYGLMSWISRIGNFSVITLKHQNIPLKDKPKIKMLMKMKDRYSKNLY</sequence>
<evidence type="ECO:0000313" key="2">
    <source>
        <dbReference type="Proteomes" id="UP000094527"/>
    </source>
</evidence>
<keyword evidence="2" id="KW-1185">Reference proteome</keyword>
<dbReference type="OrthoDB" id="6357215at2759"/>
<protein>
    <submittedName>
        <fullName evidence="1">Uncharacterized protein</fullName>
    </submittedName>
</protein>
<organism evidence="1 2">
    <name type="scientific">Orchesella cincta</name>
    <name type="common">Springtail</name>
    <name type="synonym">Podura cincta</name>
    <dbReference type="NCBI Taxonomy" id="48709"/>
    <lineage>
        <taxon>Eukaryota</taxon>
        <taxon>Metazoa</taxon>
        <taxon>Ecdysozoa</taxon>
        <taxon>Arthropoda</taxon>
        <taxon>Hexapoda</taxon>
        <taxon>Collembola</taxon>
        <taxon>Entomobryomorpha</taxon>
        <taxon>Entomobryoidea</taxon>
        <taxon>Orchesellidae</taxon>
        <taxon>Orchesellinae</taxon>
        <taxon>Orchesella</taxon>
    </lineage>
</organism>
<evidence type="ECO:0000313" key="1">
    <source>
        <dbReference type="EMBL" id="ODM89815.1"/>
    </source>
</evidence>